<organism evidence="1 2">
    <name type="scientific">Cellulomonas humilata</name>
    <dbReference type="NCBI Taxonomy" id="144055"/>
    <lineage>
        <taxon>Bacteria</taxon>
        <taxon>Bacillati</taxon>
        <taxon>Actinomycetota</taxon>
        <taxon>Actinomycetes</taxon>
        <taxon>Micrococcales</taxon>
        <taxon>Cellulomonadaceae</taxon>
        <taxon>Cellulomonas</taxon>
    </lineage>
</organism>
<keyword evidence="2" id="KW-1185">Reference proteome</keyword>
<dbReference type="Proteomes" id="UP000565724">
    <property type="component" value="Unassembled WGS sequence"/>
</dbReference>
<dbReference type="EMBL" id="JABMCI010000070">
    <property type="protein sequence ID" value="NUU19371.1"/>
    <property type="molecule type" value="Genomic_DNA"/>
</dbReference>
<name>A0A7Y6DY96_9CELL</name>
<protein>
    <submittedName>
        <fullName evidence="1">Uncharacterized protein</fullName>
    </submittedName>
</protein>
<dbReference type="AlphaFoldDB" id="A0A7Y6DY96"/>
<sequence length="76" mass="7972">MRFVVLAFDDALLPAGGLTLGSVDTATSVQDRTLRDGAFEGPTSALTGIQVLDAPDLDVVLESLPPTGTFEVRPAW</sequence>
<accession>A0A7Y6DY96</accession>
<proteinExistence type="predicted"/>
<comment type="caution">
    <text evidence="1">The sequence shown here is derived from an EMBL/GenBank/DDBJ whole genome shotgun (WGS) entry which is preliminary data.</text>
</comment>
<reference evidence="1 2" key="1">
    <citation type="submission" date="2020-05" db="EMBL/GenBank/DDBJ databases">
        <title>Genome Sequencing of Type Strains.</title>
        <authorList>
            <person name="Lemaire J.F."/>
            <person name="Inderbitzin P."/>
            <person name="Gregorio O.A."/>
            <person name="Collins S.B."/>
            <person name="Wespe N."/>
            <person name="Knight-Connoni V."/>
        </authorList>
    </citation>
    <scope>NUCLEOTIDE SEQUENCE [LARGE SCALE GENOMIC DNA]</scope>
    <source>
        <strain evidence="1 2">ATCC 25174</strain>
    </source>
</reference>
<evidence type="ECO:0000313" key="1">
    <source>
        <dbReference type="EMBL" id="NUU19371.1"/>
    </source>
</evidence>
<dbReference type="RefSeq" id="WP_175349258.1">
    <property type="nucleotide sequence ID" value="NZ_JABMCI010000070.1"/>
</dbReference>
<evidence type="ECO:0000313" key="2">
    <source>
        <dbReference type="Proteomes" id="UP000565724"/>
    </source>
</evidence>
<gene>
    <name evidence="1" type="ORF">HP550_19155</name>
</gene>